<keyword evidence="2" id="KW-1185">Reference proteome</keyword>
<gene>
    <name evidence="1" type="ORF">F511_38946</name>
</gene>
<dbReference type="Proteomes" id="UP000250235">
    <property type="component" value="Unassembled WGS sequence"/>
</dbReference>
<reference evidence="1 2" key="1">
    <citation type="journal article" date="2015" name="Proc. Natl. Acad. Sci. U.S.A.">
        <title>The resurrection genome of Boea hygrometrica: A blueprint for survival of dehydration.</title>
        <authorList>
            <person name="Xiao L."/>
            <person name="Yang G."/>
            <person name="Zhang L."/>
            <person name="Yang X."/>
            <person name="Zhao S."/>
            <person name="Ji Z."/>
            <person name="Zhou Q."/>
            <person name="Hu M."/>
            <person name="Wang Y."/>
            <person name="Chen M."/>
            <person name="Xu Y."/>
            <person name="Jin H."/>
            <person name="Xiao X."/>
            <person name="Hu G."/>
            <person name="Bao F."/>
            <person name="Hu Y."/>
            <person name="Wan P."/>
            <person name="Li L."/>
            <person name="Deng X."/>
            <person name="Kuang T."/>
            <person name="Xiang C."/>
            <person name="Zhu J.K."/>
            <person name="Oliver M.J."/>
            <person name="He Y."/>
        </authorList>
    </citation>
    <scope>NUCLEOTIDE SEQUENCE [LARGE SCALE GENOMIC DNA]</scope>
    <source>
        <strain evidence="2">cv. XS01</strain>
    </source>
</reference>
<accession>A0A2Z7AKE3</accession>
<proteinExistence type="predicted"/>
<evidence type="ECO:0000313" key="2">
    <source>
        <dbReference type="Proteomes" id="UP000250235"/>
    </source>
</evidence>
<sequence length="203" mass="23448">MFLVDWTVKMRIRPPDFETSICDAKYHVSLWYQSQCFSDLINTKLPELYLTLNFRSRRPKYRRTLTARRRRATTIATVRAGRALVAQETADACAPVAHRDWHVARLVAPQAKRPRANRCANWEAPLRARWPDDAAEGGRRLNARWSRDHHVLAECYRAMLAVEARCCARRRALPPRILGVVAPPPAVAPAMLRRCRDGWSDFF</sequence>
<dbReference type="EMBL" id="KV014643">
    <property type="protein sequence ID" value="KZV21936.1"/>
    <property type="molecule type" value="Genomic_DNA"/>
</dbReference>
<name>A0A2Z7AKE3_9LAMI</name>
<protein>
    <submittedName>
        <fullName evidence="1">Uncharacterized protein</fullName>
    </submittedName>
</protein>
<evidence type="ECO:0000313" key="1">
    <source>
        <dbReference type="EMBL" id="KZV21936.1"/>
    </source>
</evidence>
<dbReference type="AlphaFoldDB" id="A0A2Z7AKE3"/>
<organism evidence="1 2">
    <name type="scientific">Dorcoceras hygrometricum</name>
    <dbReference type="NCBI Taxonomy" id="472368"/>
    <lineage>
        <taxon>Eukaryota</taxon>
        <taxon>Viridiplantae</taxon>
        <taxon>Streptophyta</taxon>
        <taxon>Embryophyta</taxon>
        <taxon>Tracheophyta</taxon>
        <taxon>Spermatophyta</taxon>
        <taxon>Magnoliopsida</taxon>
        <taxon>eudicotyledons</taxon>
        <taxon>Gunneridae</taxon>
        <taxon>Pentapetalae</taxon>
        <taxon>asterids</taxon>
        <taxon>lamiids</taxon>
        <taxon>Lamiales</taxon>
        <taxon>Gesneriaceae</taxon>
        <taxon>Didymocarpoideae</taxon>
        <taxon>Trichosporeae</taxon>
        <taxon>Loxocarpinae</taxon>
        <taxon>Dorcoceras</taxon>
    </lineage>
</organism>